<evidence type="ECO:0000313" key="2">
    <source>
        <dbReference type="EMBL" id="SPP91978.1"/>
    </source>
</evidence>
<feature type="transmembrane region" description="Helical" evidence="1">
    <location>
        <begin position="43"/>
        <end position="60"/>
    </location>
</feature>
<organism evidence="2 3">
    <name type="scientific">Bradyrhizobium vignae</name>
    <dbReference type="NCBI Taxonomy" id="1549949"/>
    <lineage>
        <taxon>Bacteria</taxon>
        <taxon>Pseudomonadati</taxon>
        <taxon>Pseudomonadota</taxon>
        <taxon>Alphaproteobacteria</taxon>
        <taxon>Hyphomicrobiales</taxon>
        <taxon>Nitrobacteraceae</taxon>
        <taxon>Bradyrhizobium</taxon>
    </lineage>
</organism>
<accession>A0A2U3PS80</accession>
<evidence type="ECO:0000313" key="3">
    <source>
        <dbReference type="Proteomes" id="UP000246085"/>
    </source>
</evidence>
<dbReference type="EMBL" id="LS398110">
    <property type="protein sequence ID" value="SPP91978.1"/>
    <property type="molecule type" value="Genomic_DNA"/>
</dbReference>
<protein>
    <submittedName>
        <fullName evidence="2">Uncharacterized protein</fullName>
    </submittedName>
</protein>
<keyword evidence="1" id="KW-0472">Membrane</keyword>
<gene>
    <name evidence="2" type="ORF">BRAD3257_0824</name>
</gene>
<dbReference type="AlphaFoldDB" id="A0A2U3PS80"/>
<feature type="transmembrane region" description="Helical" evidence="1">
    <location>
        <begin position="6"/>
        <end position="23"/>
    </location>
</feature>
<keyword evidence="1" id="KW-1133">Transmembrane helix</keyword>
<proteinExistence type="predicted"/>
<sequence length="82" mass="8733">MGCFAPIATMLSVTTLLIALYLLSGSVSGTRRSGERRPRRRSALYLVVLLQVGTALVTPTEGQLYEPIDGAVTVPTVCPDDP</sequence>
<reference evidence="2 3" key="1">
    <citation type="submission" date="2018-03" db="EMBL/GenBank/DDBJ databases">
        <authorList>
            <person name="Gully D."/>
        </authorList>
    </citation>
    <scope>NUCLEOTIDE SEQUENCE [LARGE SCALE GENOMIC DNA]</scope>
    <source>
        <strain evidence="2">ORS3257</strain>
    </source>
</reference>
<dbReference type="Proteomes" id="UP000246085">
    <property type="component" value="Chromosome BRAD3257"/>
</dbReference>
<name>A0A2U3PS80_9BRAD</name>
<evidence type="ECO:0000256" key="1">
    <source>
        <dbReference type="SAM" id="Phobius"/>
    </source>
</evidence>
<keyword evidence="1" id="KW-0812">Transmembrane</keyword>
<dbReference type="KEGG" id="bvz:BRAD3257_0824"/>